<name>A0A552M2T7_9CHRO</name>
<organism evidence="1 2">
    <name type="scientific">Microcystis flos-aquae Mf_WU_F_19750830_S460</name>
    <dbReference type="NCBI Taxonomy" id="2486237"/>
    <lineage>
        <taxon>Bacteria</taxon>
        <taxon>Bacillati</taxon>
        <taxon>Cyanobacteriota</taxon>
        <taxon>Cyanophyceae</taxon>
        <taxon>Oscillatoriophycideae</taxon>
        <taxon>Chroococcales</taxon>
        <taxon>Microcystaceae</taxon>
        <taxon>Microcystis</taxon>
    </lineage>
</organism>
<evidence type="ECO:0000313" key="1">
    <source>
        <dbReference type="EMBL" id="TRV26782.1"/>
    </source>
</evidence>
<protein>
    <submittedName>
        <fullName evidence="1">Uncharacterized protein</fullName>
    </submittedName>
</protein>
<gene>
    <name evidence="1" type="ORF">EWV40_02370</name>
</gene>
<dbReference type="Proteomes" id="UP000320730">
    <property type="component" value="Unassembled WGS sequence"/>
</dbReference>
<comment type="caution">
    <text evidence="1">The sequence shown here is derived from an EMBL/GenBank/DDBJ whole genome shotgun (WGS) entry which is preliminary data.</text>
</comment>
<accession>A0A552M2T7</accession>
<sequence length="72" mass="8109">MQWSCIVSEHLPHLSIPQAIGLATWSFGLVMTKLSSLTQVSRLIAAVNEEKPNTVRQGVKEWYSHSLVYRQG</sequence>
<evidence type="ECO:0000313" key="2">
    <source>
        <dbReference type="Proteomes" id="UP000320730"/>
    </source>
</evidence>
<dbReference type="AlphaFoldDB" id="A0A552M2T7"/>
<proteinExistence type="predicted"/>
<dbReference type="EMBL" id="SFAN01000017">
    <property type="protein sequence ID" value="TRV26782.1"/>
    <property type="molecule type" value="Genomic_DNA"/>
</dbReference>
<reference evidence="1 2" key="1">
    <citation type="submission" date="2019-01" db="EMBL/GenBank/DDBJ databases">
        <title>Coherence of Microcystis species and biogeography revealed through population genomics.</title>
        <authorList>
            <person name="Perez-Carrascal O.M."/>
            <person name="Terrat Y."/>
            <person name="Giani A."/>
            <person name="Fortin N."/>
            <person name="Tromas N."/>
            <person name="Shapiro B.J."/>
        </authorList>
    </citation>
    <scope>NUCLEOTIDE SEQUENCE [LARGE SCALE GENOMIC DNA]</scope>
    <source>
        <strain evidence="1">Mf_WU_F_19750830_S460</strain>
    </source>
</reference>